<dbReference type="GO" id="GO:0003677">
    <property type="term" value="F:DNA binding"/>
    <property type="evidence" value="ECO:0007669"/>
    <property type="project" value="InterPro"/>
</dbReference>
<dbReference type="InterPro" id="IPR046955">
    <property type="entry name" value="PHR1-like"/>
</dbReference>
<dbReference type="GO" id="GO:0003700">
    <property type="term" value="F:DNA-binding transcription factor activity"/>
    <property type="evidence" value="ECO:0007669"/>
    <property type="project" value="InterPro"/>
</dbReference>
<evidence type="ECO:0000256" key="6">
    <source>
        <dbReference type="ARBA" id="ARBA00023242"/>
    </source>
</evidence>
<dbReference type="Pfam" id="PF14379">
    <property type="entry name" value="Myb_CC_LHEQLE"/>
    <property type="match status" value="1"/>
</dbReference>
<dbReference type="EnsemblPlants" id="AUR62012048-RA">
    <property type="protein sequence ID" value="AUR62012048-RA:cds"/>
    <property type="gene ID" value="AUR62012048"/>
</dbReference>
<feature type="region of interest" description="Disordered" evidence="7">
    <location>
        <begin position="383"/>
        <end position="405"/>
    </location>
</feature>
<dbReference type="Gramene" id="AUR62012048-RA">
    <property type="protein sequence ID" value="AUR62012048-RA:cds"/>
    <property type="gene ID" value="AUR62012048"/>
</dbReference>
<dbReference type="PANTHER" id="PTHR31499">
    <property type="entry name" value="MYB FAMILY TRANSCRIPTION FACTOR PHL11"/>
    <property type="match status" value="1"/>
</dbReference>
<evidence type="ECO:0000256" key="4">
    <source>
        <dbReference type="ARBA" id="ARBA00023054"/>
    </source>
</evidence>
<dbReference type="PANTHER" id="PTHR31499:SF85">
    <property type="entry name" value="TRANSCRIPTION FACTOR MYB-RELATED FAMILY"/>
    <property type="match status" value="1"/>
</dbReference>
<keyword evidence="10" id="KW-1185">Reference proteome</keyword>
<evidence type="ECO:0000259" key="8">
    <source>
        <dbReference type="PROSITE" id="PS51294"/>
    </source>
</evidence>
<reference evidence="9" key="2">
    <citation type="submission" date="2021-03" db="UniProtKB">
        <authorList>
            <consortium name="EnsemblPlants"/>
        </authorList>
    </citation>
    <scope>IDENTIFICATION</scope>
</reference>
<feature type="compositionally biased region" description="Polar residues" evidence="7">
    <location>
        <begin position="383"/>
        <end position="401"/>
    </location>
</feature>
<dbReference type="NCBIfam" id="TIGR01557">
    <property type="entry name" value="myb_SHAQKYF"/>
    <property type="match status" value="1"/>
</dbReference>
<comment type="subcellular location">
    <subcellularLocation>
        <location evidence="1">Nucleus</location>
    </subcellularLocation>
</comment>
<dbReference type="Gene3D" id="1.10.10.60">
    <property type="entry name" value="Homeodomain-like"/>
    <property type="match status" value="1"/>
</dbReference>
<organism evidence="9 10">
    <name type="scientific">Chenopodium quinoa</name>
    <name type="common">Quinoa</name>
    <dbReference type="NCBI Taxonomy" id="63459"/>
    <lineage>
        <taxon>Eukaryota</taxon>
        <taxon>Viridiplantae</taxon>
        <taxon>Streptophyta</taxon>
        <taxon>Embryophyta</taxon>
        <taxon>Tracheophyta</taxon>
        <taxon>Spermatophyta</taxon>
        <taxon>Magnoliopsida</taxon>
        <taxon>eudicotyledons</taxon>
        <taxon>Gunneridae</taxon>
        <taxon>Pentapetalae</taxon>
        <taxon>Caryophyllales</taxon>
        <taxon>Chenopodiaceae</taxon>
        <taxon>Chenopodioideae</taxon>
        <taxon>Atripliceae</taxon>
        <taxon>Chenopodium</taxon>
    </lineage>
</organism>
<accession>A0A803LFU2</accession>
<sequence>MSNQKIDFREQVQQTNGVINDCMMEIGSRDSQFISVRQPWNMGSCMGGGGVESQPQHILPANLSSTVISRFGSPVPDFSTAERYGSLPYAHQISSPTFSSQCSKNYDLEYRSFPCSTEGFSAQLAEQDANELQSRTTLETAAKSLLYGDQSQFYASGKTYASPCGNFQESEHIQQLKNKLLVDYANSDGRNYIFRINEKQDFRILDKSYESPHGHFSFSSQGEKQVLRPLGVLPLNSGNSFSSGAAISSKTRIRWTTELHEKFVECVSRLGGADKATPKAILKLMNSDGLTIFHVKSHLQKYRIAKYMPDSTEGKSGRSGSSLNDVTQIDIKDGVQLKEALSLQLDVQRRLHEQLEIQRNLQLRIEEQGRQLKMMFDQQQKTRQSLLGDQNSDNTSPNGPTFSLDDVQVSSEEGLRAMLIAAKGRSYDLQIEWIQMLWRWKSRGRATYDQSGDDGILCTVLLSVA</sequence>
<dbReference type="InterPro" id="IPR025756">
    <property type="entry name" value="Myb_CC_LHEQLE"/>
</dbReference>
<evidence type="ECO:0000256" key="1">
    <source>
        <dbReference type="ARBA" id="ARBA00004123"/>
    </source>
</evidence>
<dbReference type="Proteomes" id="UP000596660">
    <property type="component" value="Unplaced"/>
</dbReference>
<keyword evidence="3" id="KW-0805">Transcription regulation</keyword>
<keyword evidence="6" id="KW-0539">Nucleus</keyword>
<dbReference type="SUPFAM" id="SSF46689">
    <property type="entry name" value="Homeodomain-like"/>
    <property type="match status" value="1"/>
</dbReference>
<dbReference type="FunFam" id="1.10.10.60:FF:000002">
    <property type="entry name" value="Myb family transcription factor"/>
    <property type="match status" value="1"/>
</dbReference>
<protein>
    <recommendedName>
        <fullName evidence="8">HTH myb-type domain-containing protein</fullName>
    </recommendedName>
</protein>
<evidence type="ECO:0000313" key="9">
    <source>
        <dbReference type="EnsemblPlants" id="AUR62012048-RA:cds"/>
    </source>
</evidence>
<dbReference type="Pfam" id="PF00249">
    <property type="entry name" value="Myb_DNA-binding"/>
    <property type="match status" value="1"/>
</dbReference>
<evidence type="ECO:0000256" key="7">
    <source>
        <dbReference type="SAM" id="MobiDB-lite"/>
    </source>
</evidence>
<reference evidence="9" key="1">
    <citation type="journal article" date="2017" name="Nature">
        <title>The genome of Chenopodium quinoa.</title>
        <authorList>
            <person name="Jarvis D.E."/>
            <person name="Ho Y.S."/>
            <person name="Lightfoot D.J."/>
            <person name="Schmoeckel S.M."/>
            <person name="Li B."/>
            <person name="Borm T.J.A."/>
            <person name="Ohyanagi H."/>
            <person name="Mineta K."/>
            <person name="Michell C.T."/>
            <person name="Saber N."/>
            <person name="Kharbatia N.M."/>
            <person name="Rupper R.R."/>
            <person name="Sharp A.R."/>
            <person name="Dally N."/>
            <person name="Boughton B.A."/>
            <person name="Woo Y.H."/>
            <person name="Gao G."/>
            <person name="Schijlen E.G.W.M."/>
            <person name="Guo X."/>
            <person name="Momin A.A."/>
            <person name="Negrao S."/>
            <person name="Al-Babili S."/>
            <person name="Gehring C."/>
            <person name="Roessner U."/>
            <person name="Jung C."/>
            <person name="Murphy K."/>
            <person name="Arold S.T."/>
            <person name="Gojobori T."/>
            <person name="van der Linden C.G."/>
            <person name="van Loo E.N."/>
            <person name="Jellen E.N."/>
            <person name="Maughan P.J."/>
            <person name="Tester M."/>
        </authorList>
    </citation>
    <scope>NUCLEOTIDE SEQUENCE [LARGE SCALE GENOMIC DNA]</scope>
    <source>
        <strain evidence="9">cv. PI 614886</strain>
    </source>
</reference>
<comment type="similarity">
    <text evidence="2">Belongs to the MYB-CC family.</text>
</comment>
<dbReference type="GO" id="GO:0005634">
    <property type="term" value="C:nucleus"/>
    <property type="evidence" value="ECO:0007669"/>
    <property type="project" value="UniProtKB-SubCell"/>
</dbReference>
<feature type="domain" description="HTH myb-type" evidence="8">
    <location>
        <begin position="247"/>
        <end position="307"/>
    </location>
</feature>
<dbReference type="InterPro" id="IPR001005">
    <property type="entry name" value="SANT/Myb"/>
</dbReference>
<proteinExistence type="inferred from homology"/>
<evidence type="ECO:0000256" key="3">
    <source>
        <dbReference type="ARBA" id="ARBA00023015"/>
    </source>
</evidence>
<name>A0A803LFU2_CHEQI</name>
<dbReference type="InterPro" id="IPR006447">
    <property type="entry name" value="Myb_dom_plants"/>
</dbReference>
<dbReference type="AlphaFoldDB" id="A0A803LFU2"/>
<evidence type="ECO:0000256" key="5">
    <source>
        <dbReference type="ARBA" id="ARBA00023163"/>
    </source>
</evidence>
<evidence type="ECO:0000313" key="10">
    <source>
        <dbReference type="Proteomes" id="UP000596660"/>
    </source>
</evidence>
<keyword evidence="4" id="KW-0175">Coiled coil</keyword>
<evidence type="ECO:0000256" key="2">
    <source>
        <dbReference type="ARBA" id="ARBA00006783"/>
    </source>
</evidence>
<keyword evidence="5" id="KW-0804">Transcription</keyword>
<dbReference type="PROSITE" id="PS51294">
    <property type="entry name" value="HTH_MYB"/>
    <property type="match status" value="1"/>
</dbReference>
<dbReference type="InterPro" id="IPR017930">
    <property type="entry name" value="Myb_dom"/>
</dbReference>
<dbReference type="InterPro" id="IPR009057">
    <property type="entry name" value="Homeodomain-like_sf"/>
</dbReference>